<evidence type="ECO:0000313" key="6">
    <source>
        <dbReference type="Proteomes" id="UP000297598"/>
    </source>
</evidence>
<dbReference type="OrthoDB" id="2195155at2"/>
<dbReference type="Proteomes" id="UP000254047">
    <property type="component" value="Unassembled WGS sequence"/>
</dbReference>
<proteinExistence type="predicted"/>
<evidence type="ECO:0000313" key="3">
    <source>
        <dbReference type="EMBL" id="SUM43385.1"/>
    </source>
</evidence>
<dbReference type="EMBL" id="SRLS01000017">
    <property type="protein sequence ID" value="TGE16068.1"/>
    <property type="molecule type" value="Genomic_DNA"/>
</dbReference>
<dbReference type="RefSeq" id="WP_103298022.1">
    <property type="nucleotide sequence ID" value="NZ_PPQT01000050.1"/>
</dbReference>
<evidence type="ECO:0000256" key="1">
    <source>
        <dbReference type="SAM" id="Phobius"/>
    </source>
</evidence>
<feature type="transmembrane region" description="Helical" evidence="1">
    <location>
        <begin position="46"/>
        <end position="65"/>
    </location>
</feature>
<feature type="transmembrane region" description="Helical" evidence="1">
    <location>
        <begin position="240"/>
        <end position="265"/>
    </location>
</feature>
<keyword evidence="6" id="KW-1185">Reference proteome</keyword>
<evidence type="ECO:0000259" key="2">
    <source>
        <dbReference type="Pfam" id="PF03703"/>
    </source>
</evidence>
<feature type="transmembrane region" description="Helical" evidence="1">
    <location>
        <begin position="196"/>
        <end position="220"/>
    </location>
</feature>
<dbReference type="InterPro" id="IPR014529">
    <property type="entry name" value="UCP026631"/>
</dbReference>
<accession>A0A380FXC3</accession>
<dbReference type="EMBL" id="UHDO01000001">
    <property type="protein sequence ID" value="SUM43385.1"/>
    <property type="molecule type" value="Genomic_DNA"/>
</dbReference>
<keyword evidence="1" id="KW-0812">Transmembrane</keyword>
<dbReference type="PIRSF" id="PIRSF026631">
    <property type="entry name" value="UCP026631"/>
    <property type="match status" value="1"/>
</dbReference>
<dbReference type="Pfam" id="PF03703">
    <property type="entry name" value="bPH_2"/>
    <property type="match status" value="2"/>
</dbReference>
<evidence type="ECO:0000313" key="4">
    <source>
        <dbReference type="EMBL" id="TGE16068.1"/>
    </source>
</evidence>
<feature type="transmembrane region" description="Helical" evidence="1">
    <location>
        <begin position="379"/>
        <end position="396"/>
    </location>
</feature>
<dbReference type="InterPro" id="IPR005182">
    <property type="entry name" value="YdbS-like_PH"/>
</dbReference>
<dbReference type="Proteomes" id="UP000297598">
    <property type="component" value="Unassembled WGS sequence"/>
</dbReference>
<organism evidence="3 5">
    <name type="scientific">Staphylococcus petrasii</name>
    <dbReference type="NCBI Taxonomy" id="1276936"/>
    <lineage>
        <taxon>Bacteria</taxon>
        <taxon>Bacillati</taxon>
        <taxon>Bacillota</taxon>
        <taxon>Bacilli</taxon>
        <taxon>Bacillales</taxon>
        <taxon>Staphylococcaceae</taxon>
        <taxon>Staphylococcus</taxon>
    </lineage>
</organism>
<dbReference type="AlphaFoldDB" id="A0A380FXC3"/>
<keyword evidence="1" id="KW-1133">Transmembrane helix</keyword>
<feature type="transmembrane region" description="Helical" evidence="1">
    <location>
        <begin position="402"/>
        <end position="420"/>
    </location>
</feature>
<reference evidence="3 5" key="1">
    <citation type="submission" date="2018-06" db="EMBL/GenBank/DDBJ databases">
        <authorList>
            <consortium name="Pathogen Informatics"/>
            <person name="Doyle S."/>
        </authorList>
    </citation>
    <scope>NUCLEOTIDE SEQUENCE [LARGE SCALE GENOMIC DNA]</scope>
    <source>
        <strain evidence="3 5">NCTC13830</strain>
    </source>
</reference>
<dbReference type="PANTHER" id="PTHR34473:SF2">
    <property type="entry name" value="UPF0699 TRANSMEMBRANE PROTEIN YDBT"/>
    <property type="match status" value="1"/>
</dbReference>
<reference evidence="4 6" key="2">
    <citation type="submission" date="2019-04" db="EMBL/GenBank/DDBJ databases">
        <title>Genomic characterization of Staphylococcus petrasii strains.</title>
        <authorList>
            <person name="Vrbovska V."/>
            <person name="Kovarovic V."/>
            <person name="Maslanova I."/>
            <person name="Indrakova A."/>
            <person name="Petras P."/>
            <person name="Sedo O."/>
            <person name="Svec P."/>
            <person name="Fisarova L."/>
            <person name="Sedlacek I."/>
            <person name="Doskar J."/>
            <person name="Pantucek R."/>
        </authorList>
    </citation>
    <scope>NUCLEOTIDE SEQUENCE [LARGE SCALE GENOMIC DNA]</scope>
    <source>
        <strain evidence="4 6">P5404</strain>
    </source>
</reference>
<sequence>MYSPQKLHPISYVDGLIKVIKQNIIPFIIFVVFNSWDFDFTDIRNYISPAIFLLIFLVTFIHHFLEVYVTRYWIEDENFIVTSGWINKKRKELNLSRIQSLDTTQGLVNQIVGGVSLQIKTPSDGVELATISKEQSNLIERTIRERQLQMKEDKNEEVVNSEKNVVEEQTIQSTDNVASSTLQNESTLYKMSWRSLLLMAMTSGAIGVALATVSPILGAFQHMIPWEKWTSSLWHWINSVLFIVLFIVGVVLLVSYIIGTLITIVRYYNYTVTQQDSQLKISYGLLNVKNITVPTDRLQAVLEKQSFLRKLFGYTSIHFIITSDLDITSEEDASDNGKIMILPFIKRQEAYHIIKSLVPEMQFNDIKTDMPWRGYHRHFLIPSIILMIAAGIGTYFWSAWSIIIALLIIGLMALHAYIYIRAAGLNFKNDEIALREVNTFSFNTYYFKTDKIIGMETKQHPFLERAHLENVSFLIAKSAEFEEMKLKFVRDNKVNQYVNGYLRGEYNE</sequence>
<keyword evidence="1" id="KW-0472">Membrane</keyword>
<name>A0A380FXC3_9STAP</name>
<dbReference type="PANTHER" id="PTHR34473">
    <property type="entry name" value="UPF0699 TRANSMEMBRANE PROTEIN YDBS"/>
    <property type="match status" value="1"/>
</dbReference>
<protein>
    <submittedName>
        <fullName evidence="3">Membrane-flanked domain-containing protein</fullName>
    </submittedName>
</protein>
<gene>
    <name evidence="4" type="ORF">BJR09_10275</name>
    <name evidence="3" type="ORF">NCTC13830_00922</name>
</gene>
<feature type="domain" description="YdbS-like PH" evidence="2">
    <location>
        <begin position="267"/>
        <end position="323"/>
    </location>
</feature>
<evidence type="ECO:0000313" key="5">
    <source>
        <dbReference type="Proteomes" id="UP000254047"/>
    </source>
</evidence>
<feature type="domain" description="YdbS-like PH" evidence="2">
    <location>
        <begin position="68"/>
        <end position="142"/>
    </location>
</feature>